<comment type="function">
    <text evidence="8">Involved in the biosynthesis of the chorismate, which leads to the biosynthesis of aromatic amino acids. Catalyzes the reversible NADPH linked reduction of 3-dehydroshikimate (DHSA) to yield shikimate (SA).</text>
</comment>
<evidence type="ECO:0000259" key="9">
    <source>
        <dbReference type="Pfam" id="PF01488"/>
    </source>
</evidence>
<evidence type="ECO:0000313" key="13">
    <source>
        <dbReference type="Proteomes" id="UP000886829"/>
    </source>
</evidence>
<dbReference type="Gene3D" id="3.40.50.10860">
    <property type="entry name" value="Leucine Dehydrogenase, chain A, domain 1"/>
    <property type="match status" value="1"/>
</dbReference>
<dbReference type="GO" id="GO:0008652">
    <property type="term" value="P:amino acid biosynthetic process"/>
    <property type="evidence" value="ECO:0007669"/>
    <property type="project" value="UniProtKB-KW"/>
</dbReference>
<dbReference type="PANTHER" id="PTHR21089">
    <property type="entry name" value="SHIKIMATE DEHYDROGENASE"/>
    <property type="match status" value="1"/>
</dbReference>
<name>A0A9D1WEC1_9GAMM</name>
<comment type="similarity">
    <text evidence="8">Belongs to the shikimate dehydrogenase family.</text>
</comment>
<feature type="domain" description="Shikimate dehydrogenase substrate binding N-terminal" evidence="10">
    <location>
        <begin position="10"/>
        <end position="91"/>
    </location>
</feature>
<dbReference type="Gene3D" id="3.40.50.720">
    <property type="entry name" value="NAD(P)-binding Rossmann-like Domain"/>
    <property type="match status" value="1"/>
</dbReference>
<evidence type="ECO:0000256" key="8">
    <source>
        <dbReference type="HAMAP-Rule" id="MF_00222"/>
    </source>
</evidence>
<feature type="binding site" evidence="8">
    <location>
        <position position="238"/>
    </location>
    <ligand>
        <name>NADP(+)</name>
        <dbReference type="ChEBI" id="CHEBI:58349"/>
    </ligand>
</feature>
<evidence type="ECO:0000313" key="12">
    <source>
        <dbReference type="EMBL" id="HIX57621.1"/>
    </source>
</evidence>
<feature type="binding site" evidence="8">
    <location>
        <position position="80"/>
    </location>
    <ligand>
        <name>NADP(+)</name>
        <dbReference type="ChEBI" id="CHEBI:58349"/>
    </ligand>
</feature>
<dbReference type="HAMAP" id="MF_00222">
    <property type="entry name" value="Shikimate_DH_AroE"/>
    <property type="match status" value="1"/>
</dbReference>
<feature type="binding site" evidence="8">
    <location>
        <position position="270"/>
    </location>
    <ligand>
        <name>shikimate</name>
        <dbReference type="ChEBI" id="CHEBI:36208"/>
    </ligand>
</feature>
<dbReference type="GO" id="GO:0009073">
    <property type="term" value="P:aromatic amino acid family biosynthetic process"/>
    <property type="evidence" value="ECO:0007669"/>
    <property type="project" value="UniProtKB-KW"/>
</dbReference>
<evidence type="ECO:0000259" key="11">
    <source>
        <dbReference type="Pfam" id="PF18317"/>
    </source>
</evidence>
<evidence type="ECO:0000256" key="6">
    <source>
        <dbReference type="ARBA" id="ARBA00023141"/>
    </source>
</evidence>
<comment type="subunit">
    <text evidence="8">Homodimer.</text>
</comment>
<dbReference type="InterPro" id="IPR036291">
    <property type="entry name" value="NAD(P)-bd_dom_sf"/>
</dbReference>
<evidence type="ECO:0000256" key="3">
    <source>
        <dbReference type="ARBA" id="ARBA00022605"/>
    </source>
</evidence>
<dbReference type="InterPro" id="IPR013708">
    <property type="entry name" value="Shikimate_DH-bd_N"/>
</dbReference>
<dbReference type="NCBIfam" id="TIGR00507">
    <property type="entry name" value="aroE"/>
    <property type="match status" value="1"/>
</dbReference>
<dbReference type="EC" id="1.1.1.25" evidence="2 8"/>
<evidence type="ECO:0000256" key="1">
    <source>
        <dbReference type="ARBA" id="ARBA00004871"/>
    </source>
</evidence>
<accession>A0A9D1WEC1</accession>
<dbReference type="Pfam" id="PF18317">
    <property type="entry name" value="SDH_C"/>
    <property type="match status" value="1"/>
</dbReference>
<dbReference type="AlphaFoldDB" id="A0A9D1WEC1"/>
<dbReference type="SUPFAM" id="SSF51735">
    <property type="entry name" value="NAD(P)-binding Rossmann-fold domains"/>
    <property type="match status" value="1"/>
</dbReference>
<feature type="binding site" evidence="8">
    <location>
        <position position="109"/>
    </location>
    <ligand>
        <name>shikimate</name>
        <dbReference type="ChEBI" id="CHEBI:36208"/>
    </ligand>
</feature>
<evidence type="ECO:0000256" key="7">
    <source>
        <dbReference type="ARBA" id="ARBA00049442"/>
    </source>
</evidence>
<protein>
    <recommendedName>
        <fullName evidence="2 8">Shikimate dehydrogenase (NADP(+))</fullName>
        <shortName evidence="8">SDH</shortName>
        <ecNumber evidence="2 8">1.1.1.25</ecNumber>
    </recommendedName>
</protein>
<feature type="active site" description="Proton acceptor" evidence="8">
    <location>
        <position position="68"/>
    </location>
</feature>
<dbReference type="GO" id="GO:0009423">
    <property type="term" value="P:chorismate biosynthetic process"/>
    <property type="evidence" value="ECO:0007669"/>
    <property type="project" value="UniProtKB-UniRule"/>
</dbReference>
<dbReference type="CDD" id="cd01065">
    <property type="entry name" value="NAD_bind_Shikimate_DH"/>
    <property type="match status" value="1"/>
</dbReference>
<feature type="domain" description="SDH C-terminal" evidence="11">
    <location>
        <begin position="263"/>
        <end position="296"/>
    </location>
</feature>
<keyword evidence="4 8" id="KW-0521">NADP</keyword>
<evidence type="ECO:0000256" key="2">
    <source>
        <dbReference type="ARBA" id="ARBA00012962"/>
    </source>
</evidence>
<dbReference type="InterPro" id="IPR046346">
    <property type="entry name" value="Aminoacid_DH-like_N_sf"/>
</dbReference>
<dbReference type="InterPro" id="IPR006151">
    <property type="entry name" value="Shikm_DH/Glu-tRNA_Rdtase"/>
</dbReference>
<evidence type="ECO:0000256" key="4">
    <source>
        <dbReference type="ARBA" id="ARBA00022857"/>
    </source>
</evidence>
<comment type="catalytic activity">
    <reaction evidence="7 8">
        <text>shikimate + NADP(+) = 3-dehydroshikimate + NADPH + H(+)</text>
        <dbReference type="Rhea" id="RHEA:17737"/>
        <dbReference type="ChEBI" id="CHEBI:15378"/>
        <dbReference type="ChEBI" id="CHEBI:16630"/>
        <dbReference type="ChEBI" id="CHEBI:36208"/>
        <dbReference type="ChEBI" id="CHEBI:57783"/>
        <dbReference type="ChEBI" id="CHEBI:58349"/>
        <dbReference type="EC" id="1.1.1.25"/>
    </reaction>
</comment>
<feature type="binding site" evidence="8">
    <location>
        <begin position="18"/>
        <end position="20"/>
    </location>
    <ligand>
        <name>shikimate</name>
        <dbReference type="ChEBI" id="CHEBI:36208"/>
    </ligand>
</feature>
<feature type="binding site" evidence="8">
    <location>
        <begin position="133"/>
        <end position="137"/>
    </location>
    <ligand>
        <name>NADP(+)</name>
        <dbReference type="ChEBI" id="CHEBI:58349"/>
    </ligand>
</feature>
<comment type="pathway">
    <text evidence="1 8">Metabolic intermediate biosynthesis; chorismate biosynthesis; chorismate from D-erythrose 4-phosphate and phosphoenolpyruvate: step 4/7.</text>
</comment>
<dbReference type="NCBIfam" id="NF001310">
    <property type="entry name" value="PRK00258.1-2"/>
    <property type="match status" value="1"/>
</dbReference>
<comment type="caution">
    <text evidence="12">The sequence shown here is derived from an EMBL/GenBank/DDBJ whole genome shotgun (WGS) entry which is preliminary data.</text>
</comment>
<dbReference type="PANTHER" id="PTHR21089:SF1">
    <property type="entry name" value="BIFUNCTIONAL 3-DEHYDROQUINATE DEHYDRATASE_SHIKIMATE DEHYDROGENASE, CHLOROPLASTIC"/>
    <property type="match status" value="1"/>
</dbReference>
<proteinExistence type="inferred from homology"/>
<dbReference type="GO" id="GO:0005829">
    <property type="term" value="C:cytosol"/>
    <property type="evidence" value="ECO:0007669"/>
    <property type="project" value="TreeGrafter"/>
</dbReference>
<dbReference type="GO" id="GO:0019632">
    <property type="term" value="P:shikimate metabolic process"/>
    <property type="evidence" value="ECO:0007669"/>
    <property type="project" value="InterPro"/>
</dbReference>
<sequence length="299" mass="33072">MSESPALLAVFGNPIAHSLSPLIHQFFAQQEGRSIIYEKRLVEGAFADCVREFFAQGGVGCNVTVPCKVEAFNFATAKTERARVAQAVNTLSVRHDADGSLSYKGDNTDGFGLLTDLIRLKCPLASARVLIIGAGGATRGIVPSLQFLGSIHNLTIVNRTLAKAEEIVAYIQDFYAANHFSRMLMPMRACDYATLEAQKVTPDTYFDVIINATSLSMREELPPVKDEYYKRARFAYDLFYTPQGKTVFTEHAKSLGIANSYDGLGMLVGQAALAYEQWFGVRPEMEPTIEYMRQVLAQR</sequence>
<reference evidence="12" key="1">
    <citation type="journal article" date="2021" name="PeerJ">
        <title>Extensive microbial diversity within the chicken gut microbiome revealed by metagenomics and culture.</title>
        <authorList>
            <person name="Gilroy R."/>
            <person name="Ravi A."/>
            <person name="Getino M."/>
            <person name="Pursley I."/>
            <person name="Horton D.L."/>
            <person name="Alikhan N.F."/>
            <person name="Baker D."/>
            <person name="Gharbi K."/>
            <person name="Hall N."/>
            <person name="Watson M."/>
            <person name="Adriaenssens E.M."/>
            <person name="Foster-Nyarko E."/>
            <person name="Jarju S."/>
            <person name="Secka A."/>
            <person name="Antonio M."/>
            <person name="Oren A."/>
            <person name="Chaudhuri R.R."/>
            <person name="La Ragione R."/>
            <person name="Hildebrand F."/>
            <person name="Pallen M.J."/>
        </authorList>
    </citation>
    <scope>NUCLEOTIDE SEQUENCE</scope>
    <source>
        <strain evidence="12">USASDec5-558</strain>
    </source>
</reference>
<evidence type="ECO:0000259" key="10">
    <source>
        <dbReference type="Pfam" id="PF08501"/>
    </source>
</evidence>
<reference evidence="12" key="2">
    <citation type="submission" date="2021-04" db="EMBL/GenBank/DDBJ databases">
        <authorList>
            <person name="Gilroy R."/>
        </authorList>
    </citation>
    <scope>NUCLEOTIDE SEQUENCE</scope>
    <source>
        <strain evidence="12">USASDec5-558</strain>
    </source>
</reference>
<dbReference type="FunFam" id="3.40.50.10860:FF:000006">
    <property type="entry name" value="Shikimate dehydrogenase (NADP(+))"/>
    <property type="match status" value="1"/>
</dbReference>
<feature type="domain" description="Quinate/shikimate 5-dehydrogenase/glutamyl-tRNA reductase" evidence="9">
    <location>
        <begin position="124"/>
        <end position="189"/>
    </location>
</feature>
<dbReference type="Proteomes" id="UP000886829">
    <property type="component" value="Unassembled WGS sequence"/>
</dbReference>
<dbReference type="InterPro" id="IPR011342">
    <property type="entry name" value="Shikimate_DH"/>
</dbReference>
<dbReference type="EMBL" id="DXEV01000180">
    <property type="protein sequence ID" value="HIX57621.1"/>
    <property type="molecule type" value="Genomic_DNA"/>
</dbReference>
<dbReference type="GO" id="GO:0004764">
    <property type="term" value="F:shikimate 3-dehydrogenase (NADP+) activity"/>
    <property type="evidence" value="ECO:0007669"/>
    <property type="project" value="UniProtKB-UniRule"/>
</dbReference>
<dbReference type="Pfam" id="PF01488">
    <property type="entry name" value="Shikimate_DH"/>
    <property type="match status" value="1"/>
</dbReference>
<feature type="binding site" evidence="8">
    <location>
        <begin position="158"/>
        <end position="163"/>
    </location>
    <ligand>
        <name>NADP(+)</name>
        <dbReference type="ChEBI" id="CHEBI:58349"/>
    </ligand>
</feature>
<dbReference type="SUPFAM" id="SSF53223">
    <property type="entry name" value="Aminoacid dehydrogenase-like, N-terminal domain"/>
    <property type="match status" value="1"/>
</dbReference>
<organism evidence="12 13">
    <name type="scientific">Candidatus Anaerobiospirillum pullistercoris</name>
    <dbReference type="NCBI Taxonomy" id="2838452"/>
    <lineage>
        <taxon>Bacteria</taxon>
        <taxon>Pseudomonadati</taxon>
        <taxon>Pseudomonadota</taxon>
        <taxon>Gammaproteobacteria</taxon>
        <taxon>Aeromonadales</taxon>
        <taxon>Succinivibrionaceae</taxon>
        <taxon>Anaerobiospirillum</taxon>
    </lineage>
</organism>
<dbReference type="InterPro" id="IPR022893">
    <property type="entry name" value="Shikimate_DH_fam"/>
</dbReference>
<keyword evidence="6 8" id="KW-0057">Aromatic amino acid biosynthesis</keyword>
<feature type="binding site" evidence="8">
    <location>
        <position position="64"/>
    </location>
    <ligand>
        <name>shikimate</name>
        <dbReference type="ChEBI" id="CHEBI:36208"/>
    </ligand>
</feature>
<evidence type="ECO:0000256" key="5">
    <source>
        <dbReference type="ARBA" id="ARBA00023002"/>
    </source>
</evidence>
<dbReference type="Pfam" id="PF08501">
    <property type="entry name" value="Shikimate_dh_N"/>
    <property type="match status" value="1"/>
</dbReference>
<feature type="binding site" evidence="8">
    <location>
        <position position="263"/>
    </location>
    <ligand>
        <name>NADP(+)</name>
        <dbReference type="ChEBI" id="CHEBI:58349"/>
    </ligand>
</feature>
<keyword evidence="5 8" id="KW-0560">Oxidoreductase</keyword>
<feature type="binding site" evidence="8">
    <location>
        <position position="240"/>
    </location>
    <ligand>
        <name>shikimate</name>
        <dbReference type="ChEBI" id="CHEBI:36208"/>
    </ligand>
</feature>
<gene>
    <name evidence="8 12" type="primary">aroE</name>
    <name evidence="12" type="ORF">H9850_09160</name>
</gene>
<feature type="binding site" evidence="8">
    <location>
        <position position="89"/>
    </location>
    <ligand>
        <name>shikimate</name>
        <dbReference type="ChEBI" id="CHEBI:36208"/>
    </ligand>
</feature>
<dbReference type="InterPro" id="IPR041121">
    <property type="entry name" value="SDH_C"/>
</dbReference>
<dbReference type="GO" id="GO:0050661">
    <property type="term" value="F:NADP binding"/>
    <property type="evidence" value="ECO:0007669"/>
    <property type="project" value="InterPro"/>
</dbReference>
<keyword evidence="3 8" id="KW-0028">Amino-acid biosynthesis</keyword>